<accession>A0A8A1L7R7</accession>
<reference evidence="1" key="1">
    <citation type="submission" date="2021-01" db="EMBL/GenBank/DDBJ databases">
        <title>Chromosome-level genome assembly of a human fungal pathogen reveals clustering of transcriptionally co-regulated genes.</title>
        <authorList>
            <person name="Voorhies M."/>
            <person name="Cohen S."/>
            <person name="Shea T.P."/>
            <person name="Petrus S."/>
            <person name="Munoz J.F."/>
            <person name="Poplawski S."/>
            <person name="Goldman W.E."/>
            <person name="Michael T."/>
            <person name="Cuomo C.A."/>
            <person name="Sil A."/>
            <person name="Beyhan S."/>
        </authorList>
    </citation>
    <scope>NUCLEOTIDE SEQUENCE</scope>
    <source>
        <strain evidence="1">H88</strain>
    </source>
</reference>
<sequence length="65" mass="7287">MGELNKRINEMGWDGMGLDVDSTVDFQSCLQGSLAFLMLCCVYVRCVSSFSSKLSGVYNDYLLLY</sequence>
<dbReference type="AlphaFoldDB" id="A0A8A1L7R7"/>
<dbReference type="VEuPathDB" id="FungiDB:I7I53_10744"/>
<name>A0A8A1L7R7_AJEC8</name>
<proteinExistence type="predicted"/>
<gene>
    <name evidence="1" type="ORF">I7I53_10744</name>
</gene>
<evidence type="ECO:0000313" key="2">
    <source>
        <dbReference type="Proteomes" id="UP000663419"/>
    </source>
</evidence>
<dbReference type="Proteomes" id="UP000663419">
    <property type="component" value="Chromosome 1"/>
</dbReference>
<organism evidence="1 2">
    <name type="scientific">Ajellomyces capsulatus (strain H88)</name>
    <name type="common">Darling's disease fungus</name>
    <name type="synonym">Histoplasma capsulatum</name>
    <dbReference type="NCBI Taxonomy" id="544711"/>
    <lineage>
        <taxon>Eukaryota</taxon>
        <taxon>Fungi</taxon>
        <taxon>Dikarya</taxon>
        <taxon>Ascomycota</taxon>
        <taxon>Pezizomycotina</taxon>
        <taxon>Eurotiomycetes</taxon>
        <taxon>Eurotiomycetidae</taxon>
        <taxon>Onygenales</taxon>
        <taxon>Ajellomycetaceae</taxon>
        <taxon>Histoplasma</taxon>
    </lineage>
</organism>
<protein>
    <submittedName>
        <fullName evidence="1">Uncharacterized protein</fullName>
    </submittedName>
</protein>
<dbReference type="EMBL" id="CP069102">
    <property type="protein sequence ID" value="QSS50159.1"/>
    <property type="molecule type" value="Genomic_DNA"/>
</dbReference>
<evidence type="ECO:0000313" key="1">
    <source>
        <dbReference type="EMBL" id="QSS50159.1"/>
    </source>
</evidence>